<name>A0A496PML8_9MICC</name>
<evidence type="ECO:0000256" key="1">
    <source>
        <dbReference type="ARBA" id="ARBA00022475"/>
    </source>
</evidence>
<evidence type="ECO:0000256" key="7">
    <source>
        <dbReference type="ARBA" id="ARBA00023136"/>
    </source>
</evidence>
<feature type="binding site" evidence="10">
    <location>
        <position position="165"/>
    </location>
    <ligand>
        <name>UDP-N-acetyl-alpha-D-glucosamine</name>
        <dbReference type="ChEBI" id="CHEBI:57705"/>
    </ligand>
</feature>
<keyword evidence="8 10" id="KW-0131">Cell cycle</keyword>
<comment type="caution">
    <text evidence="13">The sequence shown here is derived from an EMBL/GenBank/DDBJ whole genome shotgun (WGS) entry which is preliminary data.</text>
</comment>
<dbReference type="GO" id="GO:0005886">
    <property type="term" value="C:plasma membrane"/>
    <property type="evidence" value="ECO:0007669"/>
    <property type="project" value="UniProtKB-SubCell"/>
</dbReference>
<evidence type="ECO:0000256" key="9">
    <source>
        <dbReference type="ARBA" id="ARBA00023316"/>
    </source>
</evidence>
<keyword evidence="4 10" id="KW-0808">Transferase</keyword>
<evidence type="ECO:0000256" key="8">
    <source>
        <dbReference type="ARBA" id="ARBA00023306"/>
    </source>
</evidence>
<dbReference type="PANTHER" id="PTHR21015:SF22">
    <property type="entry name" value="GLYCOSYLTRANSFERASE"/>
    <property type="match status" value="1"/>
</dbReference>
<dbReference type="NCBIfam" id="TIGR01133">
    <property type="entry name" value="murG"/>
    <property type="match status" value="1"/>
</dbReference>
<keyword evidence="9 10" id="KW-0961">Cell wall biogenesis/degradation</keyword>
<dbReference type="EMBL" id="QQXL01000001">
    <property type="protein sequence ID" value="RKW71664.1"/>
    <property type="molecule type" value="Genomic_DNA"/>
</dbReference>
<evidence type="ECO:0000256" key="10">
    <source>
        <dbReference type="HAMAP-Rule" id="MF_00033"/>
    </source>
</evidence>
<feature type="domain" description="Glycosyltransferase family 28 N-terminal" evidence="11">
    <location>
        <begin position="7"/>
        <end position="145"/>
    </location>
</feature>
<dbReference type="GO" id="GO:0051991">
    <property type="term" value="F:UDP-N-acetyl-D-glucosamine:N-acetylmuramoyl-L-alanyl-D-glutamyl-meso-2,6-diaminopimelyl-D-alanyl-D-alanine-diphosphoundecaprenol 4-beta-N-acetylglucosaminlytransferase activity"/>
    <property type="evidence" value="ECO:0007669"/>
    <property type="project" value="RHEA"/>
</dbReference>
<evidence type="ECO:0000256" key="6">
    <source>
        <dbReference type="ARBA" id="ARBA00022984"/>
    </source>
</evidence>
<reference evidence="13 14" key="1">
    <citation type="submission" date="2018-07" db="EMBL/GenBank/DDBJ databases">
        <title>Arthrobacter sp. nov., isolated from raw cow's milk with high bacterial count.</title>
        <authorList>
            <person name="Hahne J."/>
            <person name="Isele D."/>
            <person name="Lipski A."/>
        </authorList>
    </citation>
    <scope>NUCLEOTIDE SEQUENCE [LARGE SCALE GENOMIC DNA]</scope>
    <source>
        <strain evidence="13 14">JZ R-183</strain>
    </source>
</reference>
<keyword evidence="3 10" id="KW-0328">Glycosyltransferase</keyword>
<gene>
    <name evidence="10 13" type="primary">murG</name>
    <name evidence="13" type="ORF">DWQ67_02175</name>
</gene>
<protein>
    <recommendedName>
        <fullName evidence="10">UDP-N-acetylglucosamine--N-acetylmuramyl-(pentapeptide) pyrophosphoryl-undecaprenol N-acetylglucosamine transferase</fullName>
        <ecNumber evidence="10">2.4.1.227</ecNumber>
    </recommendedName>
    <alternativeName>
        <fullName evidence="10">Undecaprenyl-PP-MurNAc-pentapeptide-UDPGlcNAc GlcNAc transferase</fullName>
    </alternativeName>
</protein>
<keyword evidence="14" id="KW-1185">Reference proteome</keyword>
<keyword evidence="2 10" id="KW-0132">Cell division</keyword>
<dbReference type="GO" id="GO:0008360">
    <property type="term" value="P:regulation of cell shape"/>
    <property type="evidence" value="ECO:0007669"/>
    <property type="project" value="UniProtKB-KW"/>
</dbReference>
<evidence type="ECO:0000259" key="12">
    <source>
        <dbReference type="Pfam" id="PF04101"/>
    </source>
</evidence>
<comment type="caution">
    <text evidence="10">Lacks conserved residue(s) required for the propagation of feature annotation.</text>
</comment>
<feature type="domain" description="Glycosyl transferase family 28 C-terminal" evidence="12">
    <location>
        <begin position="192"/>
        <end position="354"/>
    </location>
</feature>
<dbReference type="RefSeq" id="WP_121483927.1">
    <property type="nucleotide sequence ID" value="NZ_QQXL01000001.1"/>
</dbReference>
<keyword evidence="6 10" id="KW-0573">Peptidoglycan synthesis</keyword>
<evidence type="ECO:0000256" key="3">
    <source>
        <dbReference type="ARBA" id="ARBA00022676"/>
    </source>
</evidence>
<dbReference type="GO" id="GO:0051301">
    <property type="term" value="P:cell division"/>
    <property type="evidence" value="ECO:0007669"/>
    <property type="project" value="UniProtKB-KW"/>
</dbReference>
<dbReference type="HAMAP" id="MF_00033">
    <property type="entry name" value="MurG"/>
    <property type="match status" value="1"/>
</dbReference>
<dbReference type="EC" id="2.4.1.227" evidence="10"/>
<dbReference type="PANTHER" id="PTHR21015">
    <property type="entry name" value="UDP-N-ACETYLGLUCOSAMINE--N-ACETYLMURAMYL-(PENTAPEPTIDE) PYROPHOSPHORYL-UNDECAPRENOL N-ACETYLGLUCOSAMINE TRANSFERASE 1"/>
    <property type="match status" value="1"/>
</dbReference>
<dbReference type="InterPro" id="IPR004276">
    <property type="entry name" value="GlycoTrans_28_N"/>
</dbReference>
<keyword evidence="7 10" id="KW-0472">Membrane</keyword>
<evidence type="ECO:0000256" key="4">
    <source>
        <dbReference type="ARBA" id="ARBA00022679"/>
    </source>
</evidence>
<dbReference type="AlphaFoldDB" id="A0A496PML8"/>
<keyword evidence="5 10" id="KW-0133">Cell shape</keyword>
<feature type="binding site" evidence="10">
    <location>
        <position position="296"/>
    </location>
    <ligand>
        <name>UDP-N-acetyl-alpha-D-glucosamine</name>
        <dbReference type="ChEBI" id="CHEBI:57705"/>
    </ligand>
</feature>
<dbReference type="UniPathway" id="UPA00219"/>
<comment type="similarity">
    <text evidence="10">Belongs to the glycosyltransferase 28 family. MurG subfamily.</text>
</comment>
<feature type="binding site" evidence="10">
    <location>
        <position position="199"/>
    </location>
    <ligand>
        <name>UDP-N-acetyl-alpha-D-glucosamine</name>
        <dbReference type="ChEBI" id="CHEBI:57705"/>
    </ligand>
</feature>
<dbReference type="Gene3D" id="3.40.50.2000">
    <property type="entry name" value="Glycogen Phosphorylase B"/>
    <property type="match status" value="2"/>
</dbReference>
<feature type="binding site" evidence="10">
    <location>
        <begin position="14"/>
        <end position="16"/>
    </location>
    <ligand>
        <name>UDP-N-acetyl-alpha-D-glucosamine</name>
        <dbReference type="ChEBI" id="CHEBI:57705"/>
    </ligand>
</feature>
<feature type="binding site" evidence="10">
    <location>
        <position position="128"/>
    </location>
    <ligand>
        <name>UDP-N-acetyl-alpha-D-glucosamine</name>
        <dbReference type="ChEBI" id="CHEBI:57705"/>
    </ligand>
</feature>
<dbReference type="InterPro" id="IPR006009">
    <property type="entry name" value="GlcNAc_MurG"/>
</dbReference>
<dbReference type="Proteomes" id="UP000273119">
    <property type="component" value="Unassembled WGS sequence"/>
</dbReference>
<dbReference type="InterPro" id="IPR007235">
    <property type="entry name" value="Glyco_trans_28_C"/>
</dbReference>
<dbReference type="GO" id="GO:0009252">
    <property type="term" value="P:peptidoglycan biosynthetic process"/>
    <property type="evidence" value="ECO:0007669"/>
    <property type="project" value="UniProtKB-UniRule"/>
</dbReference>
<sequence length="369" mass="37294">MSASPSVVLAGGGTAGHVSPLLAMADAIAAARPDARITVVGTAEGLESRLVPAAGYDLRLIPRVPLPRRPNLDALRFPARYRAAVSAVSELLTEVKADVVVGVGGYVSTPVYRAAAKAGVPVVVHEANARAGLANKVGAKRAAVVGTAFEGTGLPGARLVGMPMRAQIAHLDRAAHRAQAREFFGLDHEAPTLLVTGGSLGAQSLNRAVVGALESFAAAGVQILHVTGRCKQVTGPDGGILTAPSYHQVEYVDGMQNAYAAADLVLCRSGAGTVCELAAVGLPSALVPLPIGNGEQRLNGAPLVKAGGALMVDDAALDAQWLTSTVVPLLADPAALSAMAAAAQAHGVRDAAETMATLILGAAEEGHRA</sequence>
<comment type="pathway">
    <text evidence="10">Cell wall biogenesis; peptidoglycan biosynthesis.</text>
</comment>
<comment type="catalytic activity">
    <reaction evidence="10">
        <text>di-trans,octa-cis-undecaprenyl diphospho-N-acetyl-alpha-D-muramoyl-L-alanyl-D-glutamyl-meso-2,6-diaminopimeloyl-D-alanyl-D-alanine + UDP-N-acetyl-alpha-D-glucosamine = di-trans,octa-cis-undecaprenyl diphospho-[N-acetyl-alpha-D-glucosaminyl-(1-&gt;4)]-N-acetyl-alpha-D-muramoyl-L-alanyl-D-glutamyl-meso-2,6-diaminopimeloyl-D-alanyl-D-alanine + UDP + H(+)</text>
        <dbReference type="Rhea" id="RHEA:31227"/>
        <dbReference type="ChEBI" id="CHEBI:15378"/>
        <dbReference type="ChEBI" id="CHEBI:57705"/>
        <dbReference type="ChEBI" id="CHEBI:58223"/>
        <dbReference type="ChEBI" id="CHEBI:61387"/>
        <dbReference type="ChEBI" id="CHEBI:61388"/>
        <dbReference type="EC" id="2.4.1.227"/>
    </reaction>
</comment>
<dbReference type="Pfam" id="PF03033">
    <property type="entry name" value="Glyco_transf_28"/>
    <property type="match status" value="1"/>
</dbReference>
<evidence type="ECO:0000313" key="14">
    <source>
        <dbReference type="Proteomes" id="UP000273119"/>
    </source>
</evidence>
<accession>A0A496PML8</accession>
<proteinExistence type="inferred from homology"/>
<dbReference type="GO" id="GO:0005975">
    <property type="term" value="P:carbohydrate metabolic process"/>
    <property type="evidence" value="ECO:0007669"/>
    <property type="project" value="InterPro"/>
</dbReference>
<dbReference type="GO" id="GO:0071555">
    <property type="term" value="P:cell wall organization"/>
    <property type="evidence" value="ECO:0007669"/>
    <property type="project" value="UniProtKB-KW"/>
</dbReference>
<evidence type="ECO:0000256" key="2">
    <source>
        <dbReference type="ARBA" id="ARBA00022618"/>
    </source>
</evidence>
<dbReference type="SUPFAM" id="SSF53756">
    <property type="entry name" value="UDP-Glycosyltransferase/glycogen phosphorylase"/>
    <property type="match status" value="1"/>
</dbReference>
<evidence type="ECO:0000259" key="11">
    <source>
        <dbReference type="Pfam" id="PF03033"/>
    </source>
</evidence>
<evidence type="ECO:0000313" key="13">
    <source>
        <dbReference type="EMBL" id="RKW71664.1"/>
    </source>
</evidence>
<dbReference type="Pfam" id="PF04101">
    <property type="entry name" value="Glyco_tran_28_C"/>
    <property type="match status" value="1"/>
</dbReference>
<organism evidence="13 14">
    <name type="scientific">Galactobacter caseinivorans</name>
    <dbReference type="NCBI Taxonomy" id="2676123"/>
    <lineage>
        <taxon>Bacteria</taxon>
        <taxon>Bacillati</taxon>
        <taxon>Actinomycetota</taxon>
        <taxon>Actinomycetes</taxon>
        <taxon>Micrococcales</taxon>
        <taxon>Micrococcaceae</taxon>
        <taxon>Galactobacter</taxon>
    </lineage>
</organism>
<evidence type="ECO:0000256" key="5">
    <source>
        <dbReference type="ARBA" id="ARBA00022960"/>
    </source>
</evidence>
<keyword evidence="1 10" id="KW-1003">Cell membrane</keyword>
<dbReference type="GO" id="GO:0050511">
    <property type="term" value="F:undecaprenyldiphospho-muramoylpentapeptide beta-N-acetylglucosaminyltransferase activity"/>
    <property type="evidence" value="ECO:0007669"/>
    <property type="project" value="UniProtKB-UniRule"/>
</dbReference>
<comment type="subcellular location">
    <subcellularLocation>
        <location evidence="10">Cell membrane</location>
        <topology evidence="10">Peripheral membrane protein</topology>
        <orientation evidence="10">Cytoplasmic side</orientation>
    </subcellularLocation>
</comment>
<comment type="function">
    <text evidence="10">Cell wall formation. Catalyzes the transfer of a GlcNAc subunit on undecaprenyl-pyrophosphoryl-MurNAc-pentapeptide (lipid intermediate I) to form undecaprenyl-pyrophosphoryl-MurNAc-(pentapeptide)GlcNAc (lipid intermediate II).</text>
</comment>
<dbReference type="CDD" id="cd03785">
    <property type="entry name" value="GT28_MurG"/>
    <property type="match status" value="1"/>
</dbReference>